<evidence type="ECO:0000313" key="5">
    <source>
        <dbReference type="Proteomes" id="UP000811609"/>
    </source>
</evidence>
<dbReference type="EMBL" id="CM031812">
    <property type="protein sequence ID" value="KAG6656578.1"/>
    <property type="molecule type" value="Genomic_DNA"/>
</dbReference>
<feature type="domain" description="Glycerol-3-phosphate dehydrogenase NAD-dependent N-terminal" evidence="3">
    <location>
        <begin position="34"/>
        <end position="108"/>
    </location>
</feature>
<dbReference type="Pfam" id="PF01210">
    <property type="entry name" value="NAD_Gly3P_dh_N"/>
    <property type="match status" value="1"/>
</dbReference>
<evidence type="ECO:0000256" key="1">
    <source>
        <dbReference type="ARBA" id="ARBA00023027"/>
    </source>
</evidence>
<organism evidence="4 5">
    <name type="scientific">Carya illinoinensis</name>
    <name type="common">Pecan</name>
    <dbReference type="NCBI Taxonomy" id="32201"/>
    <lineage>
        <taxon>Eukaryota</taxon>
        <taxon>Viridiplantae</taxon>
        <taxon>Streptophyta</taxon>
        <taxon>Embryophyta</taxon>
        <taxon>Tracheophyta</taxon>
        <taxon>Spermatophyta</taxon>
        <taxon>Magnoliopsida</taxon>
        <taxon>eudicotyledons</taxon>
        <taxon>Gunneridae</taxon>
        <taxon>Pentapetalae</taxon>
        <taxon>rosids</taxon>
        <taxon>fabids</taxon>
        <taxon>Fagales</taxon>
        <taxon>Juglandaceae</taxon>
        <taxon>Carya</taxon>
    </lineage>
</organism>
<feature type="compositionally biased region" description="Low complexity" evidence="2">
    <location>
        <begin position="1"/>
        <end position="17"/>
    </location>
</feature>
<keyword evidence="5" id="KW-1185">Reference proteome</keyword>
<comment type="caution">
    <text evidence="4">The sequence shown here is derived from an EMBL/GenBank/DDBJ whole genome shotgun (WGS) entry which is preliminary data.</text>
</comment>
<dbReference type="PANTHER" id="PTHR11728">
    <property type="entry name" value="GLYCEROL-3-PHOSPHATE DEHYDROGENASE"/>
    <property type="match status" value="1"/>
</dbReference>
<gene>
    <name evidence="4" type="ORF">CIPAW_04G031400</name>
</gene>
<name>A0A8T1QP10_CARIL</name>
<evidence type="ECO:0000256" key="2">
    <source>
        <dbReference type="SAM" id="MobiDB-lite"/>
    </source>
</evidence>
<dbReference type="Proteomes" id="UP000811609">
    <property type="component" value="Chromosome 4"/>
</dbReference>
<dbReference type="GO" id="GO:0051287">
    <property type="term" value="F:NAD binding"/>
    <property type="evidence" value="ECO:0007669"/>
    <property type="project" value="InterPro"/>
</dbReference>
<keyword evidence="1" id="KW-0520">NAD</keyword>
<reference evidence="4" key="1">
    <citation type="submission" date="2020-12" db="EMBL/GenBank/DDBJ databases">
        <title>WGS assembly of Carya illinoinensis cv. Pawnee.</title>
        <authorList>
            <person name="Platts A."/>
            <person name="Shu S."/>
            <person name="Wright S."/>
            <person name="Barry K."/>
            <person name="Edger P."/>
            <person name="Pires J.C."/>
            <person name="Schmutz J."/>
        </authorList>
    </citation>
    <scope>NUCLEOTIDE SEQUENCE</scope>
    <source>
        <tissue evidence="4">Leaf</tissue>
    </source>
</reference>
<dbReference type="GO" id="GO:0005829">
    <property type="term" value="C:cytosol"/>
    <property type="evidence" value="ECO:0007669"/>
    <property type="project" value="TreeGrafter"/>
</dbReference>
<sequence>MSPAMEAKAQTQEEAAAPLNDDLSNDAVAHKSRVTVVGSGNWGSVAAKLIASNTLRLGSFHDEVRMWAYEETLPNGEKLTDVINSINENVKYLLVLSLEKMLLQTPTLRMQ</sequence>
<evidence type="ECO:0000259" key="3">
    <source>
        <dbReference type="Pfam" id="PF01210"/>
    </source>
</evidence>
<evidence type="ECO:0000313" key="4">
    <source>
        <dbReference type="EMBL" id="KAG6656578.1"/>
    </source>
</evidence>
<dbReference type="PANTHER" id="PTHR11728:SF8">
    <property type="entry name" value="GLYCEROL-3-PHOSPHATE DEHYDROGENASE [NAD(+)]-RELATED"/>
    <property type="match status" value="1"/>
</dbReference>
<feature type="region of interest" description="Disordered" evidence="2">
    <location>
        <begin position="1"/>
        <end position="21"/>
    </location>
</feature>
<protein>
    <recommendedName>
        <fullName evidence="3">Glycerol-3-phosphate dehydrogenase NAD-dependent N-terminal domain-containing protein</fullName>
    </recommendedName>
</protein>
<dbReference type="GO" id="GO:0047952">
    <property type="term" value="F:glycerol-3-phosphate dehydrogenase [NAD(P)+] activity"/>
    <property type="evidence" value="ECO:0007669"/>
    <property type="project" value="TreeGrafter"/>
</dbReference>
<accession>A0A8T1QP10</accession>
<dbReference type="AlphaFoldDB" id="A0A8T1QP10"/>
<dbReference type="GO" id="GO:0046168">
    <property type="term" value="P:glycerol-3-phosphate catabolic process"/>
    <property type="evidence" value="ECO:0007669"/>
    <property type="project" value="InterPro"/>
</dbReference>
<dbReference type="InterPro" id="IPR011128">
    <property type="entry name" value="G3P_DH_NAD-dep_N"/>
</dbReference>
<proteinExistence type="predicted"/>